<evidence type="ECO:0000313" key="2">
    <source>
        <dbReference type="EMBL" id="EKX55200.1"/>
    </source>
</evidence>
<evidence type="ECO:0000256" key="1">
    <source>
        <dbReference type="SAM" id="Phobius"/>
    </source>
</evidence>
<sequence length="209" mass="23591">MTARPRRARAGRRVHSVRLGTAVTVIDLVKGVLMLAVGMMESMKSKFDGRSREVIMAAKGNDMSSVYRGPLPSWIHEHRFLLFFGASAVIGMMMSFTKQCLIRRRLRRLDYIRPGCGVKFQSTRGTWMVSQVSSEGALKGGVAEGDLLLDVDGMDVRNRRMISKYLRGAPWSKVRLRLKRSTTGEIYDALLDRVPKQDPKDSKSEKKNQ</sequence>
<feature type="transmembrane region" description="Helical" evidence="1">
    <location>
        <begin position="21"/>
        <end position="40"/>
    </location>
</feature>
<feature type="transmembrane region" description="Helical" evidence="1">
    <location>
        <begin position="80"/>
        <end position="97"/>
    </location>
</feature>
<keyword evidence="1" id="KW-0812">Transmembrane</keyword>
<dbReference type="InterPro" id="IPR036034">
    <property type="entry name" value="PDZ_sf"/>
</dbReference>
<keyword evidence="1" id="KW-1133">Transmembrane helix</keyword>
<accession>L1K3Z5</accession>
<protein>
    <recommendedName>
        <fullName evidence="5">PDZ domain-containing protein</fullName>
    </recommendedName>
</protein>
<dbReference type="PaxDb" id="55529-EKX55200"/>
<evidence type="ECO:0008006" key="5">
    <source>
        <dbReference type="Google" id="ProtNLM"/>
    </source>
</evidence>
<dbReference type="AlphaFoldDB" id="L1K3Z5"/>
<evidence type="ECO:0000313" key="4">
    <source>
        <dbReference type="Proteomes" id="UP000011087"/>
    </source>
</evidence>
<reference evidence="4" key="2">
    <citation type="submission" date="2012-11" db="EMBL/GenBank/DDBJ databases">
        <authorList>
            <person name="Kuo A."/>
            <person name="Curtis B.A."/>
            <person name="Tanifuji G."/>
            <person name="Burki F."/>
            <person name="Gruber A."/>
            <person name="Irimia M."/>
            <person name="Maruyama S."/>
            <person name="Arias M.C."/>
            <person name="Ball S.G."/>
            <person name="Gile G.H."/>
            <person name="Hirakawa Y."/>
            <person name="Hopkins J.F."/>
            <person name="Rensing S.A."/>
            <person name="Schmutz J."/>
            <person name="Symeonidi A."/>
            <person name="Elias M."/>
            <person name="Eveleigh R.J."/>
            <person name="Herman E.K."/>
            <person name="Klute M.J."/>
            <person name="Nakayama T."/>
            <person name="Obornik M."/>
            <person name="Reyes-Prieto A."/>
            <person name="Armbrust E.V."/>
            <person name="Aves S.J."/>
            <person name="Beiko R.G."/>
            <person name="Coutinho P."/>
            <person name="Dacks J.B."/>
            <person name="Durnford D.G."/>
            <person name="Fast N.M."/>
            <person name="Green B.R."/>
            <person name="Grisdale C."/>
            <person name="Hempe F."/>
            <person name="Henrissat B."/>
            <person name="Hoppner M.P."/>
            <person name="Ishida K.-I."/>
            <person name="Kim E."/>
            <person name="Koreny L."/>
            <person name="Kroth P.G."/>
            <person name="Liu Y."/>
            <person name="Malik S.-B."/>
            <person name="Maier U.G."/>
            <person name="McRose D."/>
            <person name="Mock T."/>
            <person name="Neilson J.A."/>
            <person name="Onodera N.T."/>
            <person name="Poole A.M."/>
            <person name="Pritham E.J."/>
            <person name="Richards T.A."/>
            <person name="Rocap G."/>
            <person name="Roy S.W."/>
            <person name="Sarai C."/>
            <person name="Schaack S."/>
            <person name="Shirato S."/>
            <person name="Slamovits C.H."/>
            <person name="Spencer D.F."/>
            <person name="Suzuki S."/>
            <person name="Worden A.Z."/>
            <person name="Zauner S."/>
            <person name="Barry K."/>
            <person name="Bell C."/>
            <person name="Bharti A.K."/>
            <person name="Crow J.A."/>
            <person name="Grimwood J."/>
            <person name="Kramer R."/>
            <person name="Lindquist E."/>
            <person name="Lucas S."/>
            <person name="Salamov A."/>
            <person name="McFadden G.I."/>
            <person name="Lane C.E."/>
            <person name="Keeling P.J."/>
            <person name="Gray M.W."/>
            <person name="Grigoriev I.V."/>
            <person name="Archibald J.M."/>
        </authorList>
    </citation>
    <scope>NUCLEOTIDE SEQUENCE</scope>
    <source>
        <strain evidence="4">CCMP2712</strain>
    </source>
</reference>
<evidence type="ECO:0000313" key="3">
    <source>
        <dbReference type="EnsemblProtists" id="EKX55200"/>
    </source>
</evidence>
<dbReference type="KEGG" id="gtt:GUITHDRAFT_131456"/>
<dbReference type="Gene3D" id="2.30.42.10">
    <property type="match status" value="1"/>
</dbReference>
<keyword evidence="1" id="KW-0472">Membrane</keyword>
<gene>
    <name evidence="2" type="ORF">GUITHDRAFT_131456</name>
</gene>
<dbReference type="Proteomes" id="UP000011087">
    <property type="component" value="Unassembled WGS sequence"/>
</dbReference>
<dbReference type="EMBL" id="JH992965">
    <property type="protein sequence ID" value="EKX55200.1"/>
    <property type="molecule type" value="Genomic_DNA"/>
</dbReference>
<reference evidence="2 4" key="1">
    <citation type="journal article" date="2012" name="Nature">
        <title>Algal genomes reveal evolutionary mosaicism and the fate of nucleomorphs.</title>
        <authorList>
            <consortium name="DOE Joint Genome Institute"/>
            <person name="Curtis B.A."/>
            <person name="Tanifuji G."/>
            <person name="Burki F."/>
            <person name="Gruber A."/>
            <person name="Irimia M."/>
            <person name="Maruyama S."/>
            <person name="Arias M.C."/>
            <person name="Ball S.G."/>
            <person name="Gile G.H."/>
            <person name="Hirakawa Y."/>
            <person name="Hopkins J.F."/>
            <person name="Kuo A."/>
            <person name="Rensing S.A."/>
            <person name="Schmutz J."/>
            <person name="Symeonidi A."/>
            <person name="Elias M."/>
            <person name="Eveleigh R.J."/>
            <person name="Herman E.K."/>
            <person name="Klute M.J."/>
            <person name="Nakayama T."/>
            <person name="Obornik M."/>
            <person name="Reyes-Prieto A."/>
            <person name="Armbrust E.V."/>
            <person name="Aves S.J."/>
            <person name="Beiko R.G."/>
            <person name="Coutinho P."/>
            <person name="Dacks J.B."/>
            <person name="Durnford D.G."/>
            <person name="Fast N.M."/>
            <person name="Green B.R."/>
            <person name="Grisdale C.J."/>
            <person name="Hempel F."/>
            <person name="Henrissat B."/>
            <person name="Hoppner M.P."/>
            <person name="Ishida K."/>
            <person name="Kim E."/>
            <person name="Koreny L."/>
            <person name="Kroth P.G."/>
            <person name="Liu Y."/>
            <person name="Malik S.B."/>
            <person name="Maier U.G."/>
            <person name="McRose D."/>
            <person name="Mock T."/>
            <person name="Neilson J.A."/>
            <person name="Onodera N.T."/>
            <person name="Poole A.M."/>
            <person name="Pritham E.J."/>
            <person name="Richards T.A."/>
            <person name="Rocap G."/>
            <person name="Roy S.W."/>
            <person name="Sarai C."/>
            <person name="Schaack S."/>
            <person name="Shirato S."/>
            <person name="Slamovits C.H."/>
            <person name="Spencer D.F."/>
            <person name="Suzuki S."/>
            <person name="Worden A.Z."/>
            <person name="Zauner S."/>
            <person name="Barry K."/>
            <person name="Bell C."/>
            <person name="Bharti A.K."/>
            <person name="Crow J.A."/>
            <person name="Grimwood J."/>
            <person name="Kramer R."/>
            <person name="Lindquist E."/>
            <person name="Lucas S."/>
            <person name="Salamov A."/>
            <person name="McFadden G.I."/>
            <person name="Lane C.E."/>
            <person name="Keeling P.J."/>
            <person name="Gray M.W."/>
            <person name="Grigoriev I.V."/>
            <person name="Archibald J.M."/>
        </authorList>
    </citation>
    <scope>NUCLEOTIDE SEQUENCE</scope>
    <source>
        <strain evidence="2 4">CCMP2712</strain>
    </source>
</reference>
<name>L1K3Z5_GUITC</name>
<dbReference type="GeneID" id="17312027"/>
<organism evidence="2">
    <name type="scientific">Guillardia theta (strain CCMP2712)</name>
    <name type="common">Cryptophyte</name>
    <dbReference type="NCBI Taxonomy" id="905079"/>
    <lineage>
        <taxon>Eukaryota</taxon>
        <taxon>Cryptophyceae</taxon>
        <taxon>Pyrenomonadales</taxon>
        <taxon>Geminigeraceae</taxon>
        <taxon>Guillardia</taxon>
    </lineage>
</organism>
<dbReference type="EnsemblProtists" id="EKX55200">
    <property type="protein sequence ID" value="EKX55200"/>
    <property type="gene ID" value="GUITHDRAFT_131456"/>
</dbReference>
<keyword evidence="4" id="KW-1185">Reference proteome</keyword>
<reference evidence="3" key="3">
    <citation type="submission" date="2015-06" db="UniProtKB">
        <authorList>
            <consortium name="EnsemblProtists"/>
        </authorList>
    </citation>
    <scope>IDENTIFICATION</scope>
</reference>
<proteinExistence type="predicted"/>
<dbReference type="SUPFAM" id="SSF50156">
    <property type="entry name" value="PDZ domain-like"/>
    <property type="match status" value="1"/>
</dbReference>
<dbReference type="RefSeq" id="XP_005842180.1">
    <property type="nucleotide sequence ID" value="XM_005842123.1"/>
</dbReference>
<dbReference type="HOGENOM" id="CLU_1317601_0_0_1"/>